<dbReference type="PATRIC" id="fig|1050174.4.peg.1062"/>
<dbReference type="InterPro" id="IPR002711">
    <property type="entry name" value="HNH"/>
</dbReference>
<evidence type="ECO:0000313" key="4">
    <source>
        <dbReference type="Proteomes" id="UP000035368"/>
    </source>
</evidence>
<dbReference type="Gene3D" id="1.10.30.50">
    <property type="match status" value="1"/>
</dbReference>
<dbReference type="EMBL" id="CP011541">
    <property type="protein sequence ID" value="AKK02918.1"/>
    <property type="molecule type" value="Genomic_DNA"/>
</dbReference>
<reference evidence="3 4" key="1">
    <citation type="submission" date="2015-05" db="EMBL/GenBank/DDBJ databases">
        <title>Complete genome sequence of Corynebacterium epidermidicanis DSM 45586, isolated from the skin of a dog suffering from pruritus.</title>
        <authorList>
            <person name="Ruckert C."/>
            <person name="Albersmeier A."/>
            <person name="Winkler A."/>
            <person name="Tauch A."/>
        </authorList>
    </citation>
    <scope>NUCLEOTIDE SEQUENCE [LARGE SCALE GENOMIC DNA]</scope>
    <source>
        <strain evidence="3 4">DSM 45586</strain>
    </source>
</reference>
<dbReference type="InterPro" id="IPR003615">
    <property type="entry name" value="HNH_nuc"/>
</dbReference>
<evidence type="ECO:0000256" key="1">
    <source>
        <dbReference type="ARBA" id="ARBA00023450"/>
    </source>
</evidence>
<protein>
    <recommendedName>
        <fullName evidence="2">HNH nuclease domain-containing protein</fullName>
    </recommendedName>
</protein>
<dbReference type="RefSeq" id="WP_047240032.1">
    <property type="nucleotide sequence ID" value="NZ_CP011541.1"/>
</dbReference>
<comment type="similarity">
    <text evidence="1">Belongs to the Rv1128c/1148c/1588c/1702c/1945/3466 family.</text>
</comment>
<dbReference type="CDD" id="cd00085">
    <property type="entry name" value="HNHc"/>
    <property type="match status" value="1"/>
</dbReference>
<dbReference type="GO" id="GO:0004519">
    <property type="term" value="F:endonuclease activity"/>
    <property type="evidence" value="ECO:0007669"/>
    <property type="project" value="InterPro"/>
</dbReference>
<dbReference type="GO" id="GO:0003676">
    <property type="term" value="F:nucleic acid binding"/>
    <property type="evidence" value="ECO:0007669"/>
    <property type="project" value="InterPro"/>
</dbReference>
<dbReference type="GO" id="GO:0008270">
    <property type="term" value="F:zinc ion binding"/>
    <property type="evidence" value="ECO:0007669"/>
    <property type="project" value="InterPro"/>
</dbReference>
<accession>A0A0G3GTN5</accession>
<organism evidence="3 4">
    <name type="scientific">Corynebacterium epidermidicanis</name>
    <dbReference type="NCBI Taxonomy" id="1050174"/>
    <lineage>
        <taxon>Bacteria</taxon>
        <taxon>Bacillati</taxon>
        <taxon>Actinomycetota</taxon>
        <taxon>Actinomycetes</taxon>
        <taxon>Mycobacteriales</taxon>
        <taxon>Corynebacteriaceae</taxon>
        <taxon>Corynebacterium</taxon>
    </lineage>
</organism>
<name>A0A0G3GTN5_9CORY</name>
<dbReference type="Pfam" id="PF02720">
    <property type="entry name" value="DUF222"/>
    <property type="match status" value="1"/>
</dbReference>
<dbReference type="AlphaFoldDB" id="A0A0G3GTN5"/>
<sequence length="378" mass="42500">MIRQAKQALRQALIDGPCFDDFADLVEIKELIGRLETEMARDRERFELEESGASAGTARKIIRRTNNRWDEGVLVEQQDAILAALEKLSSSSPRREEIYAEAATAALESSVKQTHEFAKKLVREENERLAKDPFEAERQRRFQLRSQDEHGGCAFSGYAPAATAALLKSLMDRAFRSDNEEVGENRTIAQRNFDAFALMLEWASSQRISRTGHASLVISVTEHDKFNWRGKFSTNVGIDLNLYDLAKLSGDSIIDYIVVHDHNGAVKELSTAERSANFLQRIALMARDLVCQHPGCSEPASRCDAHHVVPWSRGGPTSIGNLSLLCPKHHRRNDDSFVEQHVELFNGIPYWLNKHLLPKRNNSPAAKRAGGRRVNGET</sequence>
<dbReference type="SMART" id="SM00507">
    <property type="entry name" value="HNHc"/>
    <property type="match status" value="1"/>
</dbReference>
<keyword evidence="4" id="KW-1185">Reference proteome</keyword>
<gene>
    <name evidence="3" type="ORF">CEPID_05245</name>
</gene>
<dbReference type="OrthoDB" id="4419908at2"/>
<feature type="domain" description="HNH nuclease" evidence="2">
    <location>
        <begin position="279"/>
        <end position="331"/>
    </location>
</feature>
<evidence type="ECO:0000313" key="3">
    <source>
        <dbReference type="EMBL" id="AKK02918.1"/>
    </source>
</evidence>
<dbReference type="Proteomes" id="UP000035368">
    <property type="component" value="Chromosome"/>
</dbReference>
<dbReference type="InterPro" id="IPR003870">
    <property type="entry name" value="DUF222"/>
</dbReference>
<dbReference type="Pfam" id="PF01844">
    <property type="entry name" value="HNH"/>
    <property type="match status" value="1"/>
</dbReference>
<evidence type="ECO:0000259" key="2">
    <source>
        <dbReference type="SMART" id="SM00507"/>
    </source>
</evidence>
<proteinExistence type="inferred from homology"/>
<dbReference type="KEGG" id="cei:CEPID_05245"/>
<dbReference type="STRING" id="1050174.CEPID_05245"/>